<dbReference type="Proteomes" id="UP000051562">
    <property type="component" value="Unassembled WGS sequence"/>
</dbReference>
<dbReference type="InterPro" id="IPR014347">
    <property type="entry name" value="Tautomerase/MIF_sf"/>
</dbReference>
<dbReference type="GO" id="GO:0008704">
    <property type="term" value="F:5-carboxymethyl-2-hydroxymuconate delta-isomerase activity"/>
    <property type="evidence" value="ECO:0007669"/>
    <property type="project" value="InterPro"/>
</dbReference>
<dbReference type="EMBL" id="FUYX01000002">
    <property type="protein sequence ID" value="SKB47530.1"/>
    <property type="molecule type" value="Genomic_DNA"/>
</dbReference>
<dbReference type="Pfam" id="PF02962">
    <property type="entry name" value="CHMI"/>
    <property type="match status" value="1"/>
</dbReference>
<reference evidence="1 3" key="1">
    <citation type="submission" date="2015-10" db="EMBL/GenBank/DDBJ databases">
        <title>Draft genome of Bosea thiooxidans.</title>
        <authorList>
            <person name="Wang X."/>
        </authorList>
    </citation>
    <scope>NUCLEOTIDE SEQUENCE [LARGE SCALE GENOMIC DNA]</scope>
    <source>
        <strain evidence="1 3">CGMCC 9174</strain>
    </source>
</reference>
<evidence type="ECO:0000313" key="3">
    <source>
        <dbReference type="Proteomes" id="UP000051562"/>
    </source>
</evidence>
<keyword evidence="3" id="KW-1185">Reference proteome</keyword>
<dbReference type="AlphaFoldDB" id="A0A0Q3KEL9"/>
<name>A0A0Q3KEL9_9HYPH</name>
<dbReference type="InterPro" id="IPR004220">
    <property type="entry name" value="5-COMe_2-OHmuconate_Isoase"/>
</dbReference>
<dbReference type="SUPFAM" id="SSF55331">
    <property type="entry name" value="Tautomerase/MIF"/>
    <property type="match status" value="1"/>
</dbReference>
<dbReference type="STRING" id="53254.SAMN05660750_00881"/>
<gene>
    <name evidence="1" type="ORF">ARD30_23180</name>
    <name evidence="2" type="ORF">SAMN05660750_00881</name>
</gene>
<proteinExistence type="predicted"/>
<accession>A0A0Q3KEL9</accession>
<dbReference type="CDD" id="cd00580">
    <property type="entry name" value="CHMI"/>
    <property type="match status" value="1"/>
</dbReference>
<dbReference type="PANTHER" id="PTHR37950:SF1">
    <property type="entry name" value="4-HYDROXYPHENYLACETATE CATABOLISM PROTEIN"/>
    <property type="match status" value="1"/>
</dbReference>
<dbReference type="RefSeq" id="WP_055730535.1">
    <property type="nucleotide sequence ID" value="NZ_FUYX01000002.1"/>
</dbReference>
<reference evidence="2 4" key="2">
    <citation type="submission" date="2017-02" db="EMBL/GenBank/DDBJ databases">
        <authorList>
            <person name="Peterson S.W."/>
        </authorList>
    </citation>
    <scope>NUCLEOTIDE SEQUENCE [LARGE SCALE GENOMIC DNA]</scope>
    <source>
        <strain evidence="2 4">DSM 9653</strain>
    </source>
</reference>
<dbReference type="Proteomes" id="UP000190130">
    <property type="component" value="Unassembled WGS sequence"/>
</dbReference>
<evidence type="ECO:0000313" key="2">
    <source>
        <dbReference type="EMBL" id="SKB47530.1"/>
    </source>
</evidence>
<evidence type="ECO:0000313" key="4">
    <source>
        <dbReference type="Proteomes" id="UP000190130"/>
    </source>
</evidence>
<dbReference type="OrthoDB" id="9814215at2"/>
<sequence length="137" mass="14927">MPHIWVEYSANLEADIEVPALLKAVQDALIGDGTVFPFAGARTRGVPVANYLIVDGHPDNAFVHVLLRIAKGRSDEDKKVAAGRVFDAAKALLAPVSASRPLGLSVQMEEADETLNFKTSNYREYLKRRGLPEKVVA</sequence>
<dbReference type="EMBL" id="LMAR01000080">
    <property type="protein sequence ID" value="KQK28235.1"/>
    <property type="molecule type" value="Genomic_DNA"/>
</dbReference>
<evidence type="ECO:0000313" key="1">
    <source>
        <dbReference type="EMBL" id="KQK28235.1"/>
    </source>
</evidence>
<dbReference type="Gene3D" id="3.30.429.10">
    <property type="entry name" value="Macrophage Migration Inhibitory Factor"/>
    <property type="match status" value="1"/>
</dbReference>
<dbReference type="PANTHER" id="PTHR37950">
    <property type="entry name" value="4-HYDROXYPHENYLACETATE CATABOLISM PROTEIN"/>
    <property type="match status" value="1"/>
</dbReference>
<protein>
    <submittedName>
        <fullName evidence="2">5-carboxymethyl-2-hydroxymuconate isomerase</fullName>
    </submittedName>
</protein>
<organism evidence="1 3">
    <name type="scientific">Bosea thiooxidans</name>
    <dbReference type="NCBI Taxonomy" id="53254"/>
    <lineage>
        <taxon>Bacteria</taxon>
        <taxon>Pseudomonadati</taxon>
        <taxon>Pseudomonadota</taxon>
        <taxon>Alphaproteobacteria</taxon>
        <taxon>Hyphomicrobiales</taxon>
        <taxon>Boseaceae</taxon>
        <taxon>Bosea</taxon>
    </lineage>
</organism>
<keyword evidence="2" id="KW-0413">Isomerase</keyword>